<feature type="transmembrane region" description="Helical" evidence="6">
    <location>
        <begin position="46"/>
        <end position="67"/>
    </location>
</feature>
<keyword evidence="5 6" id="KW-0472">Membrane</keyword>
<evidence type="ECO:0000256" key="2">
    <source>
        <dbReference type="ARBA" id="ARBA00022475"/>
    </source>
</evidence>
<evidence type="ECO:0000256" key="1">
    <source>
        <dbReference type="ARBA" id="ARBA00004651"/>
    </source>
</evidence>
<feature type="transmembrane region" description="Helical" evidence="6">
    <location>
        <begin position="347"/>
        <end position="367"/>
    </location>
</feature>
<feature type="transmembrane region" description="Helical" evidence="6">
    <location>
        <begin position="439"/>
        <end position="459"/>
    </location>
</feature>
<feature type="transmembrane region" description="Helical" evidence="6">
    <location>
        <begin position="403"/>
        <end position="423"/>
    </location>
</feature>
<protein>
    <submittedName>
        <fullName evidence="7">Membrane protein involved in the export of O-antigen and teichoic acid</fullName>
    </submittedName>
</protein>
<proteinExistence type="predicted"/>
<dbReference type="EMBL" id="FQUO01000014">
    <property type="protein sequence ID" value="SHF90801.1"/>
    <property type="molecule type" value="Genomic_DNA"/>
</dbReference>
<evidence type="ECO:0000313" key="8">
    <source>
        <dbReference type="Proteomes" id="UP000184368"/>
    </source>
</evidence>
<dbReference type="InterPro" id="IPR050833">
    <property type="entry name" value="Poly_Biosynth_Transport"/>
</dbReference>
<keyword evidence="2" id="KW-1003">Cell membrane</keyword>
<feature type="transmembrane region" description="Helical" evidence="6">
    <location>
        <begin position="79"/>
        <end position="101"/>
    </location>
</feature>
<feature type="transmembrane region" description="Helical" evidence="6">
    <location>
        <begin position="228"/>
        <end position="245"/>
    </location>
</feature>
<comment type="subcellular location">
    <subcellularLocation>
        <location evidence="1">Cell membrane</location>
        <topology evidence="1">Multi-pass membrane protein</topology>
    </subcellularLocation>
</comment>
<evidence type="ECO:0000256" key="5">
    <source>
        <dbReference type="ARBA" id="ARBA00023136"/>
    </source>
</evidence>
<reference evidence="7 8" key="1">
    <citation type="submission" date="2016-11" db="EMBL/GenBank/DDBJ databases">
        <authorList>
            <person name="Jaros S."/>
            <person name="Januszkiewicz K."/>
            <person name="Wedrychowicz H."/>
        </authorList>
    </citation>
    <scope>NUCLEOTIDE SEQUENCE [LARGE SCALE GENOMIC DNA]</scope>
    <source>
        <strain evidence="7 8">DSM 26897</strain>
    </source>
</reference>
<sequence>MSGIKQLAGQTMWYGGSSIAARFLNYLLTPYLTATLSGVAYGEMSLVYAFIPFLNILFTYGLETAFFRFASDRQKQKEVYDTASISLIVSTVVFTSVLLLFNNQLAAFIGIQEHPEYLTWVAYIIAFDTLSTLAFAKLRFDGRPIKFAVVRILGILVNIALTIFLLSFCPRIKAENPTGFIGTFYHPEIGVGYVILANLVQAVVTFLLLSKEFFSFRLRFNQALWKEIILYSSPLILAGLAGMINETFDRLMLRWWTNAPTEDAATFQVGVYSACYKLSILITLFIQAFRMGAEPFFFKQAQGAAPQRTYARVMKFFVITICFMFLAVALFLDIWKHFIQNPLQWEGLRVVPILLLANMFLGVYYNLSIWYKLGNKTLAGAWITLIGAGITLLVNYLFIPRFGYMACAWATFLCYGTMMVVSYKWGQKEYPIPYATKKLIAYFVIVLMLFGLHSAFEWIGLNVWFNHIFGAMLLYAFTWFIFLVERKEMAKLPVVGRFVKA</sequence>
<keyword evidence="8" id="KW-1185">Reference proteome</keyword>
<dbReference type="InterPro" id="IPR002797">
    <property type="entry name" value="Polysacc_synth"/>
</dbReference>
<accession>A0A1M5FI41</accession>
<keyword evidence="4 6" id="KW-1133">Transmembrane helix</keyword>
<organism evidence="7 8">
    <name type="scientific">Cnuella takakiae</name>
    <dbReference type="NCBI Taxonomy" id="1302690"/>
    <lineage>
        <taxon>Bacteria</taxon>
        <taxon>Pseudomonadati</taxon>
        <taxon>Bacteroidota</taxon>
        <taxon>Chitinophagia</taxon>
        <taxon>Chitinophagales</taxon>
        <taxon>Chitinophagaceae</taxon>
        <taxon>Cnuella</taxon>
    </lineage>
</organism>
<feature type="transmembrane region" description="Helical" evidence="6">
    <location>
        <begin position="189"/>
        <end position="208"/>
    </location>
</feature>
<keyword evidence="3 6" id="KW-0812">Transmembrane</keyword>
<evidence type="ECO:0000256" key="6">
    <source>
        <dbReference type="SAM" id="Phobius"/>
    </source>
</evidence>
<feature type="transmembrane region" description="Helical" evidence="6">
    <location>
        <begin position="316"/>
        <end position="335"/>
    </location>
</feature>
<evidence type="ECO:0000256" key="4">
    <source>
        <dbReference type="ARBA" id="ARBA00022989"/>
    </source>
</evidence>
<evidence type="ECO:0000256" key="3">
    <source>
        <dbReference type="ARBA" id="ARBA00022692"/>
    </source>
</evidence>
<dbReference type="Pfam" id="PF01943">
    <property type="entry name" value="Polysacc_synt"/>
    <property type="match status" value="1"/>
</dbReference>
<name>A0A1M5FI41_9BACT</name>
<gene>
    <name evidence="7" type="ORF">SAMN05444008_1145</name>
</gene>
<feature type="transmembrane region" description="Helical" evidence="6">
    <location>
        <begin position="12"/>
        <end position="34"/>
    </location>
</feature>
<dbReference type="AlphaFoldDB" id="A0A1M5FI41"/>
<dbReference type="Proteomes" id="UP000184368">
    <property type="component" value="Unassembled WGS sequence"/>
</dbReference>
<feature type="transmembrane region" description="Helical" evidence="6">
    <location>
        <begin position="379"/>
        <end position="397"/>
    </location>
</feature>
<dbReference type="STRING" id="1302690.BUE76_19175"/>
<dbReference type="PANTHER" id="PTHR30250">
    <property type="entry name" value="PST FAMILY PREDICTED COLANIC ACID TRANSPORTER"/>
    <property type="match status" value="1"/>
</dbReference>
<dbReference type="RefSeq" id="WP_245798394.1">
    <property type="nucleotide sequence ID" value="NZ_FQUO01000014.1"/>
</dbReference>
<feature type="transmembrane region" description="Helical" evidence="6">
    <location>
        <begin position="148"/>
        <end position="169"/>
    </location>
</feature>
<feature type="transmembrane region" description="Helical" evidence="6">
    <location>
        <begin position="465"/>
        <end position="484"/>
    </location>
</feature>
<feature type="transmembrane region" description="Helical" evidence="6">
    <location>
        <begin position="117"/>
        <end position="136"/>
    </location>
</feature>
<dbReference type="GO" id="GO:0005886">
    <property type="term" value="C:plasma membrane"/>
    <property type="evidence" value="ECO:0007669"/>
    <property type="project" value="UniProtKB-SubCell"/>
</dbReference>
<feature type="transmembrane region" description="Helical" evidence="6">
    <location>
        <begin position="265"/>
        <end position="289"/>
    </location>
</feature>
<dbReference type="PANTHER" id="PTHR30250:SF11">
    <property type="entry name" value="O-ANTIGEN TRANSPORTER-RELATED"/>
    <property type="match status" value="1"/>
</dbReference>
<evidence type="ECO:0000313" key="7">
    <source>
        <dbReference type="EMBL" id="SHF90801.1"/>
    </source>
</evidence>